<reference evidence="9 10" key="1">
    <citation type="journal article" date="2020" name="Microorganisms">
        <title>Description of Komagataeibacter melaceti sp. nov. and Komagataeibacter melomenusus sp. nov. Isolated from Apple Cider Vinegar.</title>
        <authorList>
            <person name="Maric L."/>
            <person name="Cleenwerck I."/>
            <person name="Accetto T."/>
            <person name="Vandamme P."/>
            <person name="Trcek J."/>
        </authorList>
    </citation>
    <scope>NUCLEOTIDE SEQUENCE [LARGE SCALE GENOMIC DNA]</scope>
    <source>
        <strain evidence="9 10">AV436</strain>
    </source>
</reference>
<dbReference type="Proteomes" id="UP000623090">
    <property type="component" value="Unassembled WGS sequence"/>
</dbReference>
<dbReference type="NCBIfam" id="TIGR00838">
    <property type="entry name" value="argH"/>
    <property type="match status" value="1"/>
</dbReference>
<dbReference type="SUPFAM" id="SSF48557">
    <property type="entry name" value="L-aspartase-like"/>
    <property type="match status" value="1"/>
</dbReference>
<dbReference type="Pfam" id="PF14698">
    <property type="entry name" value="ASL_C2"/>
    <property type="match status" value="1"/>
</dbReference>
<evidence type="ECO:0000259" key="8">
    <source>
        <dbReference type="Pfam" id="PF14698"/>
    </source>
</evidence>
<dbReference type="Gene3D" id="1.10.275.10">
    <property type="entry name" value="Fumarase/aspartase (N-terminal domain)"/>
    <property type="match status" value="1"/>
</dbReference>
<feature type="domain" description="Fumarate lyase N-terminal" evidence="7">
    <location>
        <begin position="22"/>
        <end position="316"/>
    </location>
</feature>
<dbReference type="PRINTS" id="PR00145">
    <property type="entry name" value="ARGSUCLYASE"/>
</dbReference>
<dbReference type="PANTHER" id="PTHR43814:SF1">
    <property type="entry name" value="ARGININOSUCCINATE LYASE"/>
    <property type="match status" value="1"/>
</dbReference>
<accession>A0ABX2AFF4</accession>
<evidence type="ECO:0000313" key="9">
    <source>
        <dbReference type="EMBL" id="NPC66547.1"/>
    </source>
</evidence>
<gene>
    <name evidence="6 9" type="primary">argH</name>
    <name evidence="9" type="ORF">HNW77_09100</name>
</gene>
<sequence length="474" mass="51039">MPGNAKTLTDQDAHKANAQWGGRFAGGPAAIMQDINASIGFDKALWRQDIAGSKAHATMLAKTGIISNEDARAITEGLDQIGREIAAGTFEFSTALEDIHMNIEARLSDRIGEAGKRLHTARSRNDQVATDFRLWVRDAIDGLDQQAAALMRALARRAREHAATPMPGFTHLQTAQPVTFGHHLMAYVEMLARDRGRLNDARRRLNESPLGSAALAGTSFPIDREMTAHALGFDRPTANSLDAVSDRDFALEYLSALSIMAMHLSRLAEEIVIWCSAPFSFIRLSDAFTTGSSIMPQKRNPDAAELVRAKGGRITGALVGLLTVMKGLPLAYAKDMQEDKEPVFAATDAATLCLAAMDGMVRDLTVNEAQMRAYAGSGFSTATDLADWLVRVLKVPFRTAHHVTGRLVGKAEAKGVGLAELSLAEMQEEEAGITQDIFSVLSVDSSIASRTSHGGTAADNVRAQATRWLDTLGA</sequence>
<dbReference type="Gene3D" id="1.10.40.30">
    <property type="entry name" value="Fumarase/aspartase (C-terminal domain)"/>
    <property type="match status" value="1"/>
</dbReference>
<dbReference type="Pfam" id="PF00206">
    <property type="entry name" value="Lyase_1"/>
    <property type="match status" value="1"/>
</dbReference>
<evidence type="ECO:0000256" key="4">
    <source>
        <dbReference type="ARBA" id="ARBA00022571"/>
    </source>
</evidence>
<feature type="domain" description="Argininosuccinate lyase C-terminal" evidence="8">
    <location>
        <begin position="379"/>
        <end position="448"/>
    </location>
</feature>
<dbReference type="PROSITE" id="PS00163">
    <property type="entry name" value="FUMARATE_LYASES"/>
    <property type="match status" value="1"/>
</dbReference>
<organism evidence="9 10">
    <name type="scientific">Komagataeibacter melomenusus</name>
    <dbReference type="NCBI Taxonomy" id="2766578"/>
    <lineage>
        <taxon>Bacteria</taxon>
        <taxon>Pseudomonadati</taxon>
        <taxon>Pseudomonadota</taxon>
        <taxon>Alphaproteobacteria</taxon>
        <taxon>Acetobacterales</taxon>
        <taxon>Acetobacteraceae</taxon>
        <taxon>Komagataeibacter</taxon>
    </lineage>
</organism>
<dbReference type="Gene3D" id="1.20.200.10">
    <property type="entry name" value="Fumarase/aspartase (Central domain)"/>
    <property type="match status" value="1"/>
</dbReference>
<dbReference type="InterPro" id="IPR029419">
    <property type="entry name" value="Arg_succ_lyase_C"/>
</dbReference>
<dbReference type="PRINTS" id="PR00149">
    <property type="entry name" value="FUMRATELYASE"/>
</dbReference>
<keyword evidence="6" id="KW-0028">Amino-acid biosynthesis</keyword>
<evidence type="ECO:0000256" key="6">
    <source>
        <dbReference type="HAMAP-Rule" id="MF_00006"/>
    </source>
</evidence>
<comment type="subcellular location">
    <subcellularLocation>
        <location evidence="6">Cytoplasm</location>
    </subcellularLocation>
</comment>
<dbReference type="InterPro" id="IPR000362">
    <property type="entry name" value="Fumarate_lyase_fam"/>
</dbReference>
<dbReference type="RefSeq" id="WP_172157060.1">
    <property type="nucleotide sequence ID" value="NZ_JABJWC010000019.1"/>
</dbReference>
<evidence type="ECO:0000256" key="5">
    <source>
        <dbReference type="ARBA" id="ARBA00023239"/>
    </source>
</evidence>
<evidence type="ECO:0000259" key="7">
    <source>
        <dbReference type="Pfam" id="PF00206"/>
    </source>
</evidence>
<dbReference type="InterPro" id="IPR024083">
    <property type="entry name" value="Fumarase/histidase_N"/>
</dbReference>
<dbReference type="InterPro" id="IPR009049">
    <property type="entry name" value="Argininosuccinate_lyase"/>
</dbReference>
<comment type="similarity">
    <text evidence="6">Belongs to the lyase 1 family. Argininosuccinate lyase subfamily.</text>
</comment>
<evidence type="ECO:0000313" key="10">
    <source>
        <dbReference type="Proteomes" id="UP000623090"/>
    </source>
</evidence>
<dbReference type="PANTHER" id="PTHR43814">
    <property type="entry name" value="ARGININOSUCCINATE LYASE"/>
    <property type="match status" value="1"/>
</dbReference>
<evidence type="ECO:0000256" key="1">
    <source>
        <dbReference type="ARBA" id="ARBA00000985"/>
    </source>
</evidence>
<keyword evidence="6" id="KW-0963">Cytoplasm</keyword>
<comment type="pathway">
    <text evidence="2 6">Amino-acid biosynthesis; L-arginine biosynthesis; L-arginine from L-ornithine and carbamoyl phosphate: step 3/3.</text>
</comment>
<dbReference type="GO" id="GO:0004056">
    <property type="term" value="F:argininosuccinate lyase activity"/>
    <property type="evidence" value="ECO:0007669"/>
    <property type="project" value="UniProtKB-EC"/>
</dbReference>
<dbReference type="InterPro" id="IPR020557">
    <property type="entry name" value="Fumarate_lyase_CS"/>
</dbReference>
<proteinExistence type="inferred from homology"/>
<comment type="catalytic activity">
    <reaction evidence="1 6">
        <text>2-(N(omega)-L-arginino)succinate = fumarate + L-arginine</text>
        <dbReference type="Rhea" id="RHEA:24020"/>
        <dbReference type="ChEBI" id="CHEBI:29806"/>
        <dbReference type="ChEBI" id="CHEBI:32682"/>
        <dbReference type="ChEBI" id="CHEBI:57472"/>
        <dbReference type="EC" id="4.3.2.1"/>
    </reaction>
</comment>
<dbReference type="EC" id="4.3.2.1" evidence="3 6"/>
<keyword evidence="10" id="KW-1185">Reference proteome</keyword>
<evidence type="ECO:0000256" key="2">
    <source>
        <dbReference type="ARBA" id="ARBA00004941"/>
    </source>
</evidence>
<keyword evidence="4 6" id="KW-0055">Arginine biosynthesis</keyword>
<dbReference type="InterPro" id="IPR022761">
    <property type="entry name" value="Fumarate_lyase_N"/>
</dbReference>
<dbReference type="HAMAP" id="MF_00006">
    <property type="entry name" value="Arg_succ_lyase"/>
    <property type="match status" value="1"/>
</dbReference>
<protein>
    <recommendedName>
        <fullName evidence="3 6">Argininosuccinate lyase</fullName>
        <shortName evidence="6">ASAL</shortName>
        <ecNumber evidence="3 6">4.3.2.1</ecNumber>
    </recommendedName>
    <alternativeName>
        <fullName evidence="6">Arginosuccinase</fullName>
    </alternativeName>
</protein>
<dbReference type="EMBL" id="JABJWC010000019">
    <property type="protein sequence ID" value="NPC66547.1"/>
    <property type="molecule type" value="Genomic_DNA"/>
</dbReference>
<dbReference type="InterPro" id="IPR008948">
    <property type="entry name" value="L-Aspartase-like"/>
</dbReference>
<name>A0ABX2AFF4_9PROT</name>
<dbReference type="CDD" id="cd01359">
    <property type="entry name" value="Argininosuccinate_lyase"/>
    <property type="match status" value="1"/>
</dbReference>
<evidence type="ECO:0000256" key="3">
    <source>
        <dbReference type="ARBA" id="ARBA00012338"/>
    </source>
</evidence>
<keyword evidence="5 6" id="KW-0456">Lyase</keyword>
<comment type="caution">
    <text evidence="9">The sequence shown here is derived from an EMBL/GenBank/DDBJ whole genome shotgun (WGS) entry which is preliminary data.</text>
</comment>